<feature type="transmembrane region" description="Helical" evidence="6">
    <location>
        <begin position="212"/>
        <end position="232"/>
    </location>
</feature>
<dbReference type="InterPro" id="IPR002781">
    <property type="entry name" value="TM_pro_TauE-like"/>
</dbReference>
<evidence type="ECO:0000256" key="6">
    <source>
        <dbReference type="RuleBase" id="RU363041"/>
    </source>
</evidence>
<dbReference type="RefSeq" id="WP_095609861.1">
    <property type="nucleotide sequence ID" value="NZ_NMPM01000010.1"/>
</dbReference>
<dbReference type="Pfam" id="PF01925">
    <property type="entry name" value="TauE"/>
    <property type="match status" value="1"/>
</dbReference>
<keyword evidence="5 6" id="KW-0472">Membrane</keyword>
<comment type="similarity">
    <text evidence="2 6">Belongs to the 4-toluene sulfonate uptake permease (TSUP) (TC 2.A.102) family.</text>
</comment>
<dbReference type="InterPro" id="IPR051598">
    <property type="entry name" value="TSUP/Inactive_protease-like"/>
</dbReference>
<dbReference type="GO" id="GO:0005886">
    <property type="term" value="C:plasma membrane"/>
    <property type="evidence" value="ECO:0007669"/>
    <property type="project" value="UniProtKB-SubCell"/>
</dbReference>
<dbReference type="Proteomes" id="UP000218332">
    <property type="component" value="Unassembled WGS sequence"/>
</dbReference>
<feature type="transmembrane region" description="Helical" evidence="6">
    <location>
        <begin position="71"/>
        <end position="90"/>
    </location>
</feature>
<evidence type="ECO:0000256" key="5">
    <source>
        <dbReference type="ARBA" id="ARBA00023136"/>
    </source>
</evidence>
<name>A0A2A2I6J2_9GAMM</name>
<dbReference type="EMBL" id="NMPM01000010">
    <property type="protein sequence ID" value="PAV26998.1"/>
    <property type="molecule type" value="Genomic_DNA"/>
</dbReference>
<feature type="transmembrane region" description="Helical" evidence="6">
    <location>
        <begin position="145"/>
        <end position="176"/>
    </location>
</feature>
<dbReference type="AlphaFoldDB" id="A0A2A2I6J2"/>
<keyword evidence="6" id="KW-1003">Cell membrane</keyword>
<evidence type="ECO:0000313" key="7">
    <source>
        <dbReference type="EMBL" id="PAV26998.1"/>
    </source>
</evidence>
<comment type="subcellular location">
    <subcellularLocation>
        <location evidence="6">Cell membrane</location>
        <topology evidence="6">Multi-pass membrane protein</topology>
    </subcellularLocation>
    <subcellularLocation>
        <location evidence="1">Membrane</location>
        <topology evidence="1">Multi-pass membrane protein</topology>
    </subcellularLocation>
</comment>
<evidence type="ECO:0000256" key="3">
    <source>
        <dbReference type="ARBA" id="ARBA00022692"/>
    </source>
</evidence>
<comment type="caution">
    <text evidence="7">The sequence shown here is derived from an EMBL/GenBank/DDBJ whole genome shotgun (WGS) entry which is preliminary data.</text>
</comment>
<dbReference type="PANTHER" id="PTHR43701">
    <property type="entry name" value="MEMBRANE TRANSPORTER PROTEIN MJ0441-RELATED"/>
    <property type="match status" value="1"/>
</dbReference>
<evidence type="ECO:0000256" key="4">
    <source>
        <dbReference type="ARBA" id="ARBA00022989"/>
    </source>
</evidence>
<reference evidence="7 8" key="1">
    <citation type="submission" date="2017-07" db="EMBL/GenBank/DDBJ databases">
        <title>Tamlnaduibacter salinus (Mi-7) genome sequencing.</title>
        <authorList>
            <person name="Verma A."/>
            <person name="Krishnamurthi S."/>
        </authorList>
    </citation>
    <scope>NUCLEOTIDE SEQUENCE [LARGE SCALE GENOMIC DNA]</scope>
    <source>
        <strain evidence="7 8">Mi-7</strain>
    </source>
</reference>
<gene>
    <name evidence="7" type="ORF">CF392_02335</name>
</gene>
<evidence type="ECO:0000313" key="8">
    <source>
        <dbReference type="Proteomes" id="UP000218332"/>
    </source>
</evidence>
<feature type="transmembrane region" description="Helical" evidence="6">
    <location>
        <begin position="188"/>
        <end position="206"/>
    </location>
</feature>
<feature type="transmembrane region" description="Helical" evidence="6">
    <location>
        <begin position="31"/>
        <end position="51"/>
    </location>
</feature>
<keyword evidence="8" id="KW-1185">Reference proteome</keyword>
<sequence length="258" mass="27496">MDILLYILAGAGVGLAVGLTGVGGGSLMTPLLLMFGFPPHIAIGTDLLYAAITKSSGVFAHHRLKTIEWSIVLRLLAGCVPASLLAIFLLSRFFNEPGDYQGLLVTVLGAMLLLTSVVLIFRPWILRHRGENTDGAFLVRYQGPLTVVAGLFLGFAVTLSSVGAGAFGTALLMLLYPRLSGVRIVGTDLAYAVPLTFLAGMGHWHLGNIDWQLLGALLIGSIPAIQLGTRIARKIPNRVLQSTLAGILLMIGLKYTFF</sequence>
<organism evidence="7 8">
    <name type="scientific">Tamilnaduibacter salinus</name>
    <dbReference type="NCBI Taxonomy" id="1484056"/>
    <lineage>
        <taxon>Bacteria</taxon>
        <taxon>Pseudomonadati</taxon>
        <taxon>Pseudomonadota</taxon>
        <taxon>Gammaproteobacteria</taxon>
        <taxon>Pseudomonadales</taxon>
        <taxon>Marinobacteraceae</taxon>
        <taxon>Tamilnaduibacter</taxon>
    </lineage>
</organism>
<proteinExistence type="inferred from homology"/>
<accession>A0A2A2I6J2</accession>
<evidence type="ECO:0000256" key="2">
    <source>
        <dbReference type="ARBA" id="ARBA00009142"/>
    </source>
</evidence>
<keyword evidence="3 6" id="KW-0812">Transmembrane</keyword>
<feature type="transmembrane region" description="Helical" evidence="6">
    <location>
        <begin position="102"/>
        <end position="125"/>
    </location>
</feature>
<keyword evidence="4 6" id="KW-1133">Transmembrane helix</keyword>
<feature type="transmembrane region" description="Helical" evidence="6">
    <location>
        <begin position="6"/>
        <end position="24"/>
    </location>
</feature>
<dbReference type="PANTHER" id="PTHR43701:SF2">
    <property type="entry name" value="MEMBRANE TRANSPORTER PROTEIN YJNA-RELATED"/>
    <property type="match status" value="1"/>
</dbReference>
<evidence type="ECO:0000256" key="1">
    <source>
        <dbReference type="ARBA" id="ARBA00004141"/>
    </source>
</evidence>
<protein>
    <recommendedName>
        <fullName evidence="6">Probable membrane transporter protein</fullName>
    </recommendedName>
</protein>